<dbReference type="PANTHER" id="PTHR31088">
    <property type="entry name" value="MEMBRANE-ASSOCIATED PROTEIN VIPP1, CHLOROPLASTIC"/>
    <property type="match status" value="1"/>
</dbReference>
<evidence type="ECO:0000313" key="4">
    <source>
        <dbReference type="Proteomes" id="UP000594468"/>
    </source>
</evidence>
<dbReference type="KEGG" id="pmet:G4Y79_22125"/>
<dbReference type="Pfam" id="PF04012">
    <property type="entry name" value="PspA_IM30"/>
    <property type="match status" value="1"/>
</dbReference>
<evidence type="ECO:0000256" key="2">
    <source>
        <dbReference type="SAM" id="Coils"/>
    </source>
</evidence>
<organism evidence="3 4">
    <name type="scientific">Phototrophicus methaneseepsis</name>
    <dbReference type="NCBI Taxonomy" id="2710758"/>
    <lineage>
        <taxon>Bacteria</taxon>
        <taxon>Bacillati</taxon>
        <taxon>Chloroflexota</taxon>
        <taxon>Candidatus Thermofontia</taxon>
        <taxon>Phototrophicales</taxon>
        <taxon>Phototrophicaceae</taxon>
        <taxon>Phototrophicus</taxon>
    </lineage>
</organism>
<comment type="similarity">
    <text evidence="1">Belongs to the PspA/Vipp/IM30 family.</text>
</comment>
<dbReference type="EMBL" id="CP062983">
    <property type="protein sequence ID" value="QPC82349.1"/>
    <property type="molecule type" value="Genomic_DNA"/>
</dbReference>
<evidence type="ECO:0000313" key="3">
    <source>
        <dbReference type="EMBL" id="QPC82349.1"/>
    </source>
</evidence>
<keyword evidence="4" id="KW-1185">Reference proteome</keyword>
<gene>
    <name evidence="3" type="ORF">G4Y79_22125</name>
</gene>
<sequence length="227" mass="26012">MPSIFEKINTLINANMHALVDRALEGNSIKVMDEYIRQVERNLEALEDSAATVGGTVRTLKRKYEDFANAAEKLDRDIDTLILKGKDDLAAAAQAELNTKQELAQEYYEQWQAQEQQYQRMLDMRLKLEGRLTTIKQERERLRALIELAETKKVMTKTVKSLDDLADTGDAEITSLTEQIRARLDREDARLEMATRTIGDQIEEAVGVGEVERQLEERRRRLLSGSE</sequence>
<dbReference type="AlphaFoldDB" id="A0A7S8IEE0"/>
<feature type="coiled-coil region" evidence="2">
    <location>
        <begin position="29"/>
        <end position="152"/>
    </location>
</feature>
<protein>
    <submittedName>
        <fullName evidence="3">PspA/IM30 family protein</fullName>
    </submittedName>
</protein>
<dbReference type="Proteomes" id="UP000594468">
    <property type="component" value="Chromosome"/>
</dbReference>
<dbReference type="PANTHER" id="PTHR31088:SF6">
    <property type="entry name" value="PHAGE SHOCK PROTEIN A"/>
    <property type="match status" value="1"/>
</dbReference>
<reference evidence="3 4" key="1">
    <citation type="submission" date="2020-02" db="EMBL/GenBank/DDBJ databases">
        <authorList>
            <person name="Zheng R.K."/>
            <person name="Sun C.M."/>
        </authorList>
    </citation>
    <scope>NUCLEOTIDE SEQUENCE [LARGE SCALE GENOMIC DNA]</scope>
    <source>
        <strain evidence="4">rifampicinis</strain>
    </source>
</reference>
<dbReference type="RefSeq" id="WP_195170418.1">
    <property type="nucleotide sequence ID" value="NZ_CP062983.1"/>
</dbReference>
<keyword evidence="2" id="KW-0175">Coiled coil</keyword>
<name>A0A7S8IEE0_9CHLR</name>
<dbReference type="InterPro" id="IPR007157">
    <property type="entry name" value="PspA_VIPP1"/>
</dbReference>
<accession>A0A7S8IEE0</accession>
<evidence type="ECO:0000256" key="1">
    <source>
        <dbReference type="ARBA" id="ARBA00043985"/>
    </source>
</evidence>
<proteinExistence type="inferred from homology"/>